<evidence type="ECO:0000313" key="3">
    <source>
        <dbReference type="Proteomes" id="UP001604277"/>
    </source>
</evidence>
<feature type="region of interest" description="Disordered" evidence="1">
    <location>
        <begin position="91"/>
        <end position="113"/>
    </location>
</feature>
<dbReference type="EMBL" id="JBFOLJ010000006">
    <property type="protein sequence ID" value="KAL2528992.1"/>
    <property type="molecule type" value="Genomic_DNA"/>
</dbReference>
<keyword evidence="2" id="KW-0808">Transferase</keyword>
<comment type="caution">
    <text evidence="2">The sequence shown here is derived from an EMBL/GenBank/DDBJ whole genome shotgun (WGS) entry which is preliminary data.</text>
</comment>
<protein>
    <submittedName>
        <fullName evidence="2">Aspartate aminotransferase</fullName>
    </submittedName>
</protein>
<sequence>MALREVSSLWVSKSSSLSCVVSCLANVDAASQWVCGSDPKIRSGSIHVDFVVEACGPAPKDLILGVIEAFLTNPSPDKVNVRVSSLHRSPFPSLQPALHPPQSSPTENGAYRDDNGKPVVLECVRESEWRIAVVPLELRIQPPDCSNLSSFHSCSIGA</sequence>
<dbReference type="GO" id="GO:0008483">
    <property type="term" value="F:transaminase activity"/>
    <property type="evidence" value="ECO:0007669"/>
    <property type="project" value="UniProtKB-KW"/>
</dbReference>
<keyword evidence="3" id="KW-1185">Reference proteome</keyword>
<gene>
    <name evidence="2" type="ORF">Fot_21593</name>
</gene>
<dbReference type="Proteomes" id="UP001604277">
    <property type="component" value="Unassembled WGS sequence"/>
</dbReference>
<accession>A0ABD1UVE3</accession>
<keyword evidence="2" id="KW-0032">Aminotransferase</keyword>
<dbReference type="AlphaFoldDB" id="A0ABD1UVE3"/>
<proteinExistence type="predicted"/>
<organism evidence="2 3">
    <name type="scientific">Forsythia ovata</name>
    <dbReference type="NCBI Taxonomy" id="205694"/>
    <lineage>
        <taxon>Eukaryota</taxon>
        <taxon>Viridiplantae</taxon>
        <taxon>Streptophyta</taxon>
        <taxon>Embryophyta</taxon>
        <taxon>Tracheophyta</taxon>
        <taxon>Spermatophyta</taxon>
        <taxon>Magnoliopsida</taxon>
        <taxon>eudicotyledons</taxon>
        <taxon>Gunneridae</taxon>
        <taxon>Pentapetalae</taxon>
        <taxon>asterids</taxon>
        <taxon>lamiids</taxon>
        <taxon>Lamiales</taxon>
        <taxon>Oleaceae</taxon>
        <taxon>Forsythieae</taxon>
        <taxon>Forsythia</taxon>
    </lineage>
</organism>
<name>A0ABD1UVE3_9LAMI</name>
<reference evidence="3" key="1">
    <citation type="submission" date="2024-07" db="EMBL/GenBank/DDBJ databases">
        <title>Two chromosome-level genome assemblies of Korean endemic species Abeliophyllum distichum and Forsythia ovata (Oleaceae).</title>
        <authorList>
            <person name="Jang H."/>
        </authorList>
    </citation>
    <scope>NUCLEOTIDE SEQUENCE [LARGE SCALE GENOMIC DNA]</scope>
</reference>
<evidence type="ECO:0000313" key="2">
    <source>
        <dbReference type="EMBL" id="KAL2528992.1"/>
    </source>
</evidence>
<evidence type="ECO:0000256" key="1">
    <source>
        <dbReference type="SAM" id="MobiDB-lite"/>
    </source>
</evidence>